<evidence type="ECO:0000313" key="4">
    <source>
        <dbReference type="Proteomes" id="UP001172737"/>
    </source>
</evidence>
<organism evidence="3 4">
    <name type="scientific">Demequina lignilytica</name>
    <dbReference type="NCBI Taxonomy" id="3051663"/>
    <lineage>
        <taxon>Bacteria</taxon>
        <taxon>Bacillati</taxon>
        <taxon>Actinomycetota</taxon>
        <taxon>Actinomycetes</taxon>
        <taxon>Micrococcales</taxon>
        <taxon>Demequinaceae</taxon>
        <taxon>Demequina</taxon>
    </lineage>
</organism>
<evidence type="ECO:0008006" key="6">
    <source>
        <dbReference type="Google" id="ProtNLM"/>
    </source>
</evidence>
<feature type="transmembrane region" description="Helical" evidence="1">
    <location>
        <begin position="60"/>
        <end position="82"/>
    </location>
</feature>
<dbReference type="EMBL" id="JAUHPX010000001">
    <property type="protein sequence ID" value="MDN4486983.1"/>
    <property type="molecule type" value="Genomic_DNA"/>
</dbReference>
<dbReference type="Proteomes" id="UP001172756">
    <property type="component" value="Unassembled WGS sequence"/>
</dbReference>
<feature type="transmembrane region" description="Helical" evidence="1">
    <location>
        <begin position="131"/>
        <end position="152"/>
    </location>
</feature>
<keyword evidence="1" id="KW-1133">Transmembrane helix</keyword>
<keyword evidence="1" id="KW-0812">Transmembrane</keyword>
<dbReference type="RefSeq" id="WP_301120410.1">
    <property type="nucleotide sequence ID" value="NZ_JAUHPX010000001.1"/>
</dbReference>
<protein>
    <recommendedName>
        <fullName evidence="6">DUF998 domain-containing protein</fullName>
    </recommendedName>
</protein>
<reference evidence="3" key="1">
    <citation type="submission" date="2023-06" db="EMBL/GenBank/DDBJ databases">
        <title>Sysu t00039.</title>
        <authorList>
            <person name="Gao L."/>
            <person name="Fang B.-Z."/>
            <person name="Li W.-J."/>
        </authorList>
    </citation>
    <scope>NUCLEOTIDE SEQUENCE</scope>
    <source>
        <strain evidence="3">SYSU T00039</strain>
    </source>
</reference>
<evidence type="ECO:0000313" key="5">
    <source>
        <dbReference type="Proteomes" id="UP001172756"/>
    </source>
</evidence>
<keyword evidence="1" id="KW-0472">Membrane</keyword>
<comment type="caution">
    <text evidence="3">The sequence shown here is derived from an EMBL/GenBank/DDBJ whole genome shotgun (WGS) entry which is preliminary data.</text>
</comment>
<feature type="transmembrane region" description="Helical" evidence="1">
    <location>
        <begin position="103"/>
        <end position="125"/>
    </location>
</feature>
<sequence length="189" mass="19100">MSELQSPPDPVASVGATSAAWLATAIGIPVYGASALILSYVGGPVVSALAPDAQGEEHSWVFIGVAFTNVAIALLGIVLVSHTAGRVLFSRTRGLAPMAAGRAFAIMGALLAVVPVVFIAMGQPLHVVGGLYAAIAVGVPCGLTAGLTRAVLPGILESPFARRTAVWVGVLGYVVVLGWTAVVMFGIGR</sequence>
<gene>
    <name evidence="2" type="ORF">QQ002_02115</name>
    <name evidence="3" type="ORF">QQX10_02255</name>
</gene>
<proteinExistence type="predicted"/>
<reference evidence="2 5" key="2">
    <citation type="submission" date="2023-06" db="EMBL/GenBank/DDBJ databases">
        <title>SYSU T0a273.</title>
        <authorList>
            <person name="Gao L."/>
            <person name="Fang B.-Z."/>
            <person name="Li W.-J."/>
        </authorList>
    </citation>
    <scope>NUCLEOTIDE SEQUENCE [LARGE SCALE GENOMIC DNA]</scope>
    <source>
        <strain evidence="2 5">SYSU T0a273</strain>
    </source>
</reference>
<dbReference type="AlphaFoldDB" id="A0AAW7M3D3"/>
<dbReference type="EMBL" id="JAUHQB010000001">
    <property type="protein sequence ID" value="MDN4482332.1"/>
    <property type="molecule type" value="Genomic_DNA"/>
</dbReference>
<accession>A0AAW7M3D3</accession>
<feature type="transmembrane region" description="Helical" evidence="1">
    <location>
        <begin position="20"/>
        <end position="40"/>
    </location>
</feature>
<evidence type="ECO:0000313" key="3">
    <source>
        <dbReference type="EMBL" id="MDN4486983.1"/>
    </source>
</evidence>
<dbReference type="Proteomes" id="UP001172737">
    <property type="component" value="Unassembled WGS sequence"/>
</dbReference>
<evidence type="ECO:0000313" key="2">
    <source>
        <dbReference type="EMBL" id="MDN4482332.1"/>
    </source>
</evidence>
<feature type="transmembrane region" description="Helical" evidence="1">
    <location>
        <begin position="164"/>
        <end position="187"/>
    </location>
</feature>
<name>A0AAW7M3D3_9MICO</name>
<evidence type="ECO:0000256" key="1">
    <source>
        <dbReference type="SAM" id="Phobius"/>
    </source>
</evidence>
<keyword evidence="4" id="KW-1185">Reference proteome</keyword>